<dbReference type="OrthoDB" id="149176at2"/>
<feature type="signal peptide" evidence="1">
    <location>
        <begin position="1"/>
        <end position="20"/>
    </location>
</feature>
<dbReference type="Proteomes" id="UP000248706">
    <property type="component" value="Unassembled WGS sequence"/>
</dbReference>
<keyword evidence="1" id="KW-0732">Signal</keyword>
<comment type="caution">
    <text evidence="2">The sequence shown here is derived from an EMBL/GenBank/DDBJ whole genome shotgun (WGS) entry which is preliminary data.</text>
</comment>
<evidence type="ECO:0000313" key="2">
    <source>
        <dbReference type="EMBL" id="RAQ95276.1"/>
    </source>
</evidence>
<dbReference type="RefSeq" id="WP_112427868.1">
    <property type="nucleotide sequence ID" value="NZ_MCIF01000002.1"/>
</dbReference>
<evidence type="ECO:0000313" key="3">
    <source>
        <dbReference type="Proteomes" id="UP000248706"/>
    </source>
</evidence>
<protein>
    <submittedName>
        <fullName evidence="2">Uncharacterized protein</fullName>
    </submittedName>
</protein>
<evidence type="ECO:0000256" key="1">
    <source>
        <dbReference type="SAM" id="SignalP"/>
    </source>
</evidence>
<reference evidence="2 3" key="1">
    <citation type="submission" date="2016-08" db="EMBL/GenBank/DDBJ databases">
        <title>Analysis of Carbohydrate Active Enzymes in Thermogemmatispora T81 Reveals Carbohydrate Degradation Ability.</title>
        <authorList>
            <person name="Tomazini A."/>
            <person name="Lal S."/>
            <person name="Stott M."/>
            <person name="Henrissat B."/>
            <person name="Polikarpov I."/>
            <person name="Sparling R."/>
            <person name="Levin D.B."/>
        </authorList>
    </citation>
    <scope>NUCLEOTIDE SEQUENCE [LARGE SCALE GENOMIC DNA]</scope>
    <source>
        <strain evidence="2 3">T81</strain>
    </source>
</reference>
<dbReference type="EMBL" id="MCIF01000002">
    <property type="protein sequence ID" value="RAQ95276.1"/>
    <property type="molecule type" value="Genomic_DNA"/>
</dbReference>
<dbReference type="AlphaFoldDB" id="A0A328VC48"/>
<feature type="chain" id="PRO_5016268001" evidence="1">
    <location>
        <begin position="21"/>
        <end position="306"/>
    </location>
</feature>
<keyword evidence="3" id="KW-1185">Reference proteome</keyword>
<sequence length="306" mass="32012">MVAVLALGLLLVTAACDDSAGQQGTTASQGVIATATVGDVTSTATAGSEATAPPAPVWDGADLHVPGNFVLVLPLQFTLARGVVISDSDVTPLDEGTIRAEITEELRHLLFVIDSNSNMKVYSPGVSPVSAHLGRAANGGVQITYSQNVDSQAGTVSITFEGTLLNEQFTVHYEQYYNPSAFINANASDVVVTFNARIRWIAASEIPAAPRNGSYHFGAGGAIVLTWQTGQHAVAYEVYRQISDVDQQFQLLATVKGTSYTDSSSLARQNLHSMRGITYAIFSVGPTGVENPGAIVVAIPGQASQG</sequence>
<accession>A0A328VC48</accession>
<organism evidence="2 3">
    <name type="scientific">Thermogemmatispora tikiterensis</name>
    <dbReference type="NCBI Taxonomy" id="1825093"/>
    <lineage>
        <taxon>Bacteria</taxon>
        <taxon>Bacillati</taxon>
        <taxon>Chloroflexota</taxon>
        <taxon>Ktedonobacteria</taxon>
        <taxon>Thermogemmatisporales</taxon>
        <taxon>Thermogemmatisporaceae</taxon>
        <taxon>Thermogemmatispora</taxon>
    </lineage>
</organism>
<proteinExistence type="predicted"/>
<dbReference type="InterPro" id="IPR013783">
    <property type="entry name" value="Ig-like_fold"/>
</dbReference>
<dbReference type="Gene3D" id="2.60.40.10">
    <property type="entry name" value="Immunoglobulins"/>
    <property type="match status" value="1"/>
</dbReference>
<gene>
    <name evidence="2" type="ORF">A4R35_06995</name>
</gene>
<name>A0A328VC48_9CHLR</name>